<dbReference type="EMBL" id="CAJVQA010002053">
    <property type="protein sequence ID" value="CAG8535063.1"/>
    <property type="molecule type" value="Genomic_DNA"/>
</dbReference>
<dbReference type="AlphaFoldDB" id="A0A9N9ALP6"/>
<dbReference type="Proteomes" id="UP000789759">
    <property type="component" value="Unassembled WGS sequence"/>
</dbReference>
<reference evidence="3" key="1">
    <citation type="submission" date="2021-06" db="EMBL/GenBank/DDBJ databases">
        <authorList>
            <person name="Kallberg Y."/>
            <person name="Tangrot J."/>
            <person name="Rosling A."/>
        </authorList>
    </citation>
    <scope>NUCLEOTIDE SEQUENCE</scope>
    <source>
        <strain evidence="3">FL966</strain>
    </source>
</reference>
<evidence type="ECO:0000313" key="4">
    <source>
        <dbReference type="Proteomes" id="UP000789759"/>
    </source>
</evidence>
<comment type="caution">
    <text evidence="3">The sequence shown here is derived from an EMBL/GenBank/DDBJ whole genome shotgun (WGS) entry which is preliminary data.</text>
</comment>
<sequence>MLELLNQLDGFDSRGDVKIVGVLQDDTDPMVSIIKLEKAPTESYTDIGDLEQQIQGIKES</sequence>
<evidence type="ECO:0000313" key="3">
    <source>
        <dbReference type="EMBL" id="CAG8535063.1"/>
    </source>
</evidence>
<protein>
    <submittedName>
        <fullName evidence="3">23389_t:CDS:1</fullName>
    </submittedName>
</protein>
<keyword evidence="4" id="KW-1185">Reference proteome</keyword>
<organism evidence="3 4">
    <name type="scientific">Cetraspora pellucida</name>
    <dbReference type="NCBI Taxonomy" id="1433469"/>
    <lineage>
        <taxon>Eukaryota</taxon>
        <taxon>Fungi</taxon>
        <taxon>Fungi incertae sedis</taxon>
        <taxon>Mucoromycota</taxon>
        <taxon>Glomeromycotina</taxon>
        <taxon>Glomeromycetes</taxon>
        <taxon>Diversisporales</taxon>
        <taxon>Gigasporaceae</taxon>
        <taxon>Cetraspora</taxon>
    </lineage>
</organism>
<name>A0A9N9ALP6_9GLOM</name>
<gene>
    <name evidence="3" type="ORF">CPELLU_LOCUS4030</name>
</gene>
<evidence type="ECO:0000256" key="1">
    <source>
        <dbReference type="ARBA" id="ARBA00022741"/>
    </source>
</evidence>
<keyword evidence="2" id="KW-0067">ATP-binding</keyword>
<dbReference type="InterPro" id="IPR050221">
    <property type="entry name" value="26S_Proteasome_ATPase"/>
</dbReference>
<dbReference type="GO" id="GO:0005524">
    <property type="term" value="F:ATP binding"/>
    <property type="evidence" value="ECO:0007669"/>
    <property type="project" value="UniProtKB-KW"/>
</dbReference>
<dbReference type="PANTHER" id="PTHR23073">
    <property type="entry name" value="26S PROTEASOME REGULATORY SUBUNIT"/>
    <property type="match status" value="1"/>
</dbReference>
<dbReference type="OrthoDB" id="10255768at2759"/>
<proteinExistence type="predicted"/>
<evidence type="ECO:0000256" key="2">
    <source>
        <dbReference type="ARBA" id="ARBA00022840"/>
    </source>
</evidence>
<keyword evidence="1" id="KW-0547">Nucleotide-binding</keyword>
<feature type="non-terminal residue" evidence="3">
    <location>
        <position position="1"/>
    </location>
</feature>
<accession>A0A9N9ALP6</accession>